<feature type="domain" description="Plastocyanin-like" evidence="8">
    <location>
        <begin position="166"/>
        <end position="310"/>
    </location>
</feature>
<dbReference type="Proteomes" id="UP000054270">
    <property type="component" value="Unassembled WGS sequence"/>
</dbReference>
<dbReference type="OrthoDB" id="2121828at2759"/>
<organism evidence="11 12">
    <name type="scientific">Hypholoma sublateritium (strain FD-334 SS-4)</name>
    <dbReference type="NCBI Taxonomy" id="945553"/>
    <lineage>
        <taxon>Eukaryota</taxon>
        <taxon>Fungi</taxon>
        <taxon>Dikarya</taxon>
        <taxon>Basidiomycota</taxon>
        <taxon>Agaricomycotina</taxon>
        <taxon>Agaricomycetes</taxon>
        <taxon>Agaricomycetidae</taxon>
        <taxon>Agaricales</taxon>
        <taxon>Agaricineae</taxon>
        <taxon>Strophariaceae</taxon>
        <taxon>Hypholoma</taxon>
    </lineage>
</organism>
<dbReference type="FunFam" id="2.60.40.420:FF:000045">
    <property type="entry name" value="Laccase 2"/>
    <property type="match status" value="1"/>
</dbReference>
<evidence type="ECO:0000256" key="6">
    <source>
        <dbReference type="ARBA" id="ARBA00023180"/>
    </source>
</evidence>
<evidence type="ECO:0000256" key="3">
    <source>
        <dbReference type="ARBA" id="ARBA00023002"/>
    </source>
</evidence>
<evidence type="ECO:0000256" key="7">
    <source>
        <dbReference type="SAM" id="SignalP"/>
    </source>
</evidence>
<keyword evidence="12" id="KW-1185">Reference proteome</keyword>
<dbReference type="Pfam" id="PF07731">
    <property type="entry name" value="Cu-oxidase_2"/>
    <property type="match status" value="1"/>
</dbReference>
<evidence type="ECO:0000256" key="2">
    <source>
        <dbReference type="ARBA" id="ARBA00022723"/>
    </source>
</evidence>
<dbReference type="PANTHER" id="PTHR11709:SF511">
    <property type="entry name" value="LACCASE"/>
    <property type="match status" value="1"/>
</dbReference>
<dbReference type="STRING" id="945553.A0A0D2L549"/>
<feature type="signal peptide" evidence="7">
    <location>
        <begin position="1"/>
        <end position="18"/>
    </location>
</feature>
<proteinExistence type="inferred from homology"/>
<comment type="similarity">
    <text evidence="1">Belongs to the multicopper oxidase family.</text>
</comment>
<dbReference type="InterPro" id="IPR008972">
    <property type="entry name" value="Cupredoxin"/>
</dbReference>
<keyword evidence="2" id="KW-0479">Metal-binding</keyword>
<dbReference type="AlphaFoldDB" id="A0A0D2L549"/>
<keyword evidence="6" id="KW-0325">Glycoprotein</keyword>
<sequence length="525" mass="55628">MRTLSSTFALSLLSTAYGSIGPTANLFIENSDISPDGFSRSAVLAGAVQGSPTFPGPLIAGQKGDTFSLNVVNNLTDTTMLVSTSIHWHGFFQKGSAWADGPVGVNQCPIIPGNSFNYQFTGLDQAGTYWYHSHYSTQYCDGLRGAMVVYDPADPYLSEYDVDDDTTVITLADWYHTVAPVLSASGVPPTSDATLINGLGRYSGDLTAPLAVISVTANKRYRFRLVSISCDPNYTFSIDNHTMTIIEVDGQNVEPLLVDSIQIFAGQRYSFILVANQQATNYWVRALPNVGGPSGFTSGVNSAILRYVGAAVADPVTLQTTSLLAMNETQLHPLTDPAAPGPAVTASSANGTVVPLAFNIALTGGSFTVNTFSFVPPSVPVLLQVLSGANTAQSLLPTGSVYTIPLNSVIEINIPGGAPGAPHPIHLHGHAFSVVRSAGSTVYNYDNPVRRDVVSTGTSTSDNVTIRFETDNAGPWIMHCHIDWHLDRGLAIVLAEDVADIATAAHPASWDALCPAFDALPAQTF</sequence>
<dbReference type="GO" id="GO:0016491">
    <property type="term" value="F:oxidoreductase activity"/>
    <property type="evidence" value="ECO:0007669"/>
    <property type="project" value="UniProtKB-KW"/>
</dbReference>
<feature type="chain" id="PRO_5002246668" evidence="7">
    <location>
        <begin position="19"/>
        <end position="525"/>
    </location>
</feature>
<dbReference type="InterPro" id="IPR033138">
    <property type="entry name" value="Cu_oxidase_CS"/>
</dbReference>
<keyword evidence="7" id="KW-0732">Signal</keyword>
<dbReference type="InterPro" id="IPR011707">
    <property type="entry name" value="Cu-oxidase-like_N"/>
</dbReference>
<gene>
    <name evidence="11" type="ORF">HYPSUDRAFT_41407</name>
</gene>
<dbReference type="OMA" id="VDWYHVA"/>
<evidence type="ECO:0000256" key="5">
    <source>
        <dbReference type="ARBA" id="ARBA00023157"/>
    </source>
</evidence>
<dbReference type="GO" id="GO:0005507">
    <property type="term" value="F:copper ion binding"/>
    <property type="evidence" value="ECO:0007669"/>
    <property type="project" value="InterPro"/>
</dbReference>
<dbReference type="InterPro" id="IPR002355">
    <property type="entry name" value="Cu_oxidase_Cu_BS"/>
</dbReference>
<dbReference type="Pfam" id="PF00394">
    <property type="entry name" value="Cu-oxidase"/>
    <property type="match status" value="1"/>
</dbReference>
<evidence type="ECO:0000313" key="12">
    <source>
        <dbReference type="Proteomes" id="UP000054270"/>
    </source>
</evidence>
<accession>A0A0D2L549</accession>
<dbReference type="InterPro" id="IPR045087">
    <property type="entry name" value="Cu-oxidase_fam"/>
</dbReference>
<name>A0A0D2L549_HYPSF</name>
<dbReference type="PANTHER" id="PTHR11709">
    <property type="entry name" value="MULTI-COPPER OXIDASE"/>
    <property type="match status" value="1"/>
</dbReference>
<protein>
    <submittedName>
        <fullName evidence="11">Multicopper oxidase</fullName>
    </submittedName>
</protein>
<keyword evidence="4" id="KW-0186">Copper</keyword>
<evidence type="ECO:0000259" key="8">
    <source>
        <dbReference type="Pfam" id="PF00394"/>
    </source>
</evidence>
<keyword evidence="3" id="KW-0560">Oxidoreductase</keyword>
<evidence type="ECO:0000259" key="9">
    <source>
        <dbReference type="Pfam" id="PF07731"/>
    </source>
</evidence>
<dbReference type="InterPro" id="IPR001117">
    <property type="entry name" value="Cu-oxidase_2nd"/>
</dbReference>
<dbReference type="Gene3D" id="2.60.40.420">
    <property type="entry name" value="Cupredoxins - blue copper proteins"/>
    <property type="match status" value="3"/>
</dbReference>
<evidence type="ECO:0000313" key="11">
    <source>
        <dbReference type="EMBL" id="KJA22017.1"/>
    </source>
</evidence>
<evidence type="ECO:0000256" key="1">
    <source>
        <dbReference type="ARBA" id="ARBA00010609"/>
    </source>
</evidence>
<feature type="domain" description="Plastocyanin-like" evidence="10">
    <location>
        <begin position="53"/>
        <end position="153"/>
    </location>
</feature>
<dbReference type="Pfam" id="PF07732">
    <property type="entry name" value="Cu-oxidase_3"/>
    <property type="match status" value="1"/>
</dbReference>
<dbReference type="CDD" id="cd13903">
    <property type="entry name" value="CuRO_3_Tv-LCC_like"/>
    <property type="match status" value="1"/>
</dbReference>
<dbReference type="PROSITE" id="PS00080">
    <property type="entry name" value="MULTICOPPER_OXIDASE2"/>
    <property type="match status" value="1"/>
</dbReference>
<dbReference type="InterPro" id="IPR011706">
    <property type="entry name" value="Cu-oxidase_C"/>
</dbReference>
<feature type="domain" description="Plastocyanin-like" evidence="9">
    <location>
        <begin position="375"/>
        <end position="498"/>
    </location>
</feature>
<evidence type="ECO:0000259" key="10">
    <source>
        <dbReference type="Pfam" id="PF07732"/>
    </source>
</evidence>
<evidence type="ECO:0000256" key="4">
    <source>
        <dbReference type="ARBA" id="ARBA00023008"/>
    </source>
</evidence>
<dbReference type="PROSITE" id="PS00079">
    <property type="entry name" value="MULTICOPPER_OXIDASE1"/>
    <property type="match status" value="2"/>
</dbReference>
<dbReference type="EMBL" id="KN817553">
    <property type="protein sequence ID" value="KJA22017.1"/>
    <property type="molecule type" value="Genomic_DNA"/>
</dbReference>
<reference evidence="12" key="1">
    <citation type="submission" date="2014-04" db="EMBL/GenBank/DDBJ databases">
        <title>Evolutionary Origins and Diversification of the Mycorrhizal Mutualists.</title>
        <authorList>
            <consortium name="DOE Joint Genome Institute"/>
            <consortium name="Mycorrhizal Genomics Consortium"/>
            <person name="Kohler A."/>
            <person name="Kuo A."/>
            <person name="Nagy L.G."/>
            <person name="Floudas D."/>
            <person name="Copeland A."/>
            <person name="Barry K.W."/>
            <person name="Cichocki N."/>
            <person name="Veneault-Fourrey C."/>
            <person name="LaButti K."/>
            <person name="Lindquist E.A."/>
            <person name="Lipzen A."/>
            <person name="Lundell T."/>
            <person name="Morin E."/>
            <person name="Murat C."/>
            <person name="Riley R."/>
            <person name="Ohm R."/>
            <person name="Sun H."/>
            <person name="Tunlid A."/>
            <person name="Henrissat B."/>
            <person name="Grigoriev I.V."/>
            <person name="Hibbett D.S."/>
            <person name="Martin F."/>
        </authorList>
    </citation>
    <scope>NUCLEOTIDE SEQUENCE [LARGE SCALE GENOMIC DNA]</scope>
    <source>
        <strain evidence="12">FD-334 SS-4</strain>
    </source>
</reference>
<dbReference type="SUPFAM" id="SSF49503">
    <property type="entry name" value="Cupredoxins"/>
    <property type="match status" value="3"/>
</dbReference>
<keyword evidence="5" id="KW-1015">Disulfide bond</keyword>